<reference evidence="1" key="1">
    <citation type="submission" date="2014-09" db="EMBL/GenBank/DDBJ databases">
        <authorList>
            <person name="Magalhaes I.L.F."/>
            <person name="Oliveira U."/>
            <person name="Santos F.R."/>
            <person name="Vidigal T.H.D.A."/>
            <person name="Brescovit A.D."/>
            <person name="Santos A.J."/>
        </authorList>
    </citation>
    <scope>NUCLEOTIDE SEQUENCE</scope>
    <source>
        <tissue evidence="1">Shoot tissue taken approximately 20 cm above the soil surface</tissue>
    </source>
</reference>
<organism evidence="1">
    <name type="scientific">Arundo donax</name>
    <name type="common">Giant reed</name>
    <name type="synonym">Donax arundinaceus</name>
    <dbReference type="NCBI Taxonomy" id="35708"/>
    <lineage>
        <taxon>Eukaryota</taxon>
        <taxon>Viridiplantae</taxon>
        <taxon>Streptophyta</taxon>
        <taxon>Embryophyta</taxon>
        <taxon>Tracheophyta</taxon>
        <taxon>Spermatophyta</taxon>
        <taxon>Magnoliopsida</taxon>
        <taxon>Liliopsida</taxon>
        <taxon>Poales</taxon>
        <taxon>Poaceae</taxon>
        <taxon>PACMAD clade</taxon>
        <taxon>Arundinoideae</taxon>
        <taxon>Arundineae</taxon>
        <taxon>Arundo</taxon>
    </lineage>
</organism>
<evidence type="ECO:0000313" key="1">
    <source>
        <dbReference type="EMBL" id="JAD81272.1"/>
    </source>
</evidence>
<reference evidence="1" key="2">
    <citation type="journal article" date="2015" name="Data Brief">
        <title>Shoot transcriptome of the giant reed, Arundo donax.</title>
        <authorList>
            <person name="Barrero R.A."/>
            <person name="Guerrero F.D."/>
            <person name="Moolhuijzen P."/>
            <person name="Goolsby J.A."/>
            <person name="Tidwell J."/>
            <person name="Bellgard S.E."/>
            <person name="Bellgard M.I."/>
        </authorList>
    </citation>
    <scope>NUCLEOTIDE SEQUENCE</scope>
    <source>
        <tissue evidence="1">Shoot tissue taken approximately 20 cm above the soil surface</tissue>
    </source>
</reference>
<dbReference type="EMBL" id="GBRH01216623">
    <property type="protein sequence ID" value="JAD81272.1"/>
    <property type="molecule type" value="Transcribed_RNA"/>
</dbReference>
<accession>A0A0A9DBY5</accession>
<name>A0A0A9DBY5_ARUDO</name>
<dbReference type="AlphaFoldDB" id="A0A0A9DBY5"/>
<sequence length="100" mass="11333">MLSRKASATAELPADFPTMNREMQTLVGVLGMVNHQDQSGIETEILGLGMTIEEQKIRTDTDVTNHLIDREVRGRETMTVMFKGEKEDQKDGNMMRNMMT</sequence>
<proteinExistence type="predicted"/>
<protein>
    <submittedName>
        <fullName evidence="1">RNA-binding motif protein, X-linked 2</fullName>
    </submittedName>
</protein>